<dbReference type="PANTHER" id="PTHR48104:SF22">
    <property type="entry name" value="METACASPASE-1-LIKE"/>
    <property type="match status" value="1"/>
</dbReference>
<dbReference type="GO" id="GO:0006508">
    <property type="term" value="P:proteolysis"/>
    <property type="evidence" value="ECO:0007669"/>
    <property type="project" value="TreeGrafter"/>
</dbReference>
<dbReference type="EMBL" id="JABFAA010352884">
    <property type="protein sequence ID" value="MBA0702647.1"/>
    <property type="molecule type" value="Genomic_DNA"/>
</dbReference>
<dbReference type="AlphaFoldDB" id="A0A7J8YSX5"/>
<reference evidence="2 3" key="1">
    <citation type="journal article" date="2019" name="Genome Biol. Evol.">
        <title>Insights into the evolution of the New World diploid cottons (Gossypium, subgenus Houzingenia) based on genome sequencing.</title>
        <authorList>
            <person name="Grover C.E."/>
            <person name="Arick M.A. 2nd"/>
            <person name="Thrash A."/>
            <person name="Conover J.L."/>
            <person name="Sanders W.S."/>
            <person name="Peterson D.G."/>
            <person name="Frelichowski J.E."/>
            <person name="Scheffler J.A."/>
            <person name="Scheffler B.E."/>
            <person name="Wendel J.F."/>
        </authorList>
    </citation>
    <scope>NUCLEOTIDE SEQUENCE [LARGE SCALE GENOMIC DNA]</scope>
    <source>
        <strain evidence="2">185</strain>
        <tissue evidence="2">Leaf</tissue>
    </source>
</reference>
<keyword evidence="3" id="KW-1185">Reference proteome</keyword>
<evidence type="ECO:0000313" key="3">
    <source>
        <dbReference type="Proteomes" id="UP000593577"/>
    </source>
</evidence>
<gene>
    <name evidence="2" type="ORF">Goari_022328</name>
</gene>
<protein>
    <submittedName>
        <fullName evidence="2">Uncharacterized protein</fullName>
    </submittedName>
</protein>
<dbReference type="GO" id="GO:0005737">
    <property type="term" value="C:cytoplasm"/>
    <property type="evidence" value="ECO:0007669"/>
    <property type="project" value="TreeGrafter"/>
</dbReference>
<evidence type="ECO:0000313" key="2">
    <source>
        <dbReference type="EMBL" id="MBA0702647.1"/>
    </source>
</evidence>
<proteinExistence type="inferred from homology"/>
<name>A0A7J8YSX5_GOSAI</name>
<dbReference type="PANTHER" id="PTHR48104">
    <property type="entry name" value="METACASPASE-4"/>
    <property type="match status" value="1"/>
</dbReference>
<dbReference type="Proteomes" id="UP000593577">
    <property type="component" value="Unassembled WGS sequence"/>
</dbReference>
<comment type="similarity">
    <text evidence="1">Belongs to the peptidase C14B family.</text>
</comment>
<dbReference type="GO" id="GO:0004197">
    <property type="term" value="F:cysteine-type endopeptidase activity"/>
    <property type="evidence" value="ECO:0007669"/>
    <property type="project" value="TreeGrafter"/>
</dbReference>
<evidence type="ECO:0000256" key="1">
    <source>
        <dbReference type="ARBA" id="ARBA00009005"/>
    </source>
</evidence>
<sequence>YIYIYIYVSDTYPNLDFIRRRWIDNRPPSGVRKKTSGGIAYSISACEDNQVAADTSALNSNTMNGAMTYILIDVVRGNPDITYGDLLDQIETRIEDANQQGCFGGSTILSKLFGPNLSQVFIYIDIDIDMYNSIIQSLVHTQTVAVKFVSY</sequence>
<organism evidence="2 3">
    <name type="scientific">Gossypium aridum</name>
    <name type="common">American cotton</name>
    <name type="synonym">Erioxylum aridum</name>
    <dbReference type="NCBI Taxonomy" id="34290"/>
    <lineage>
        <taxon>Eukaryota</taxon>
        <taxon>Viridiplantae</taxon>
        <taxon>Streptophyta</taxon>
        <taxon>Embryophyta</taxon>
        <taxon>Tracheophyta</taxon>
        <taxon>Spermatophyta</taxon>
        <taxon>Magnoliopsida</taxon>
        <taxon>eudicotyledons</taxon>
        <taxon>Gunneridae</taxon>
        <taxon>Pentapetalae</taxon>
        <taxon>rosids</taxon>
        <taxon>malvids</taxon>
        <taxon>Malvales</taxon>
        <taxon>Malvaceae</taxon>
        <taxon>Malvoideae</taxon>
        <taxon>Gossypium</taxon>
    </lineage>
</organism>
<accession>A0A7J8YSX5</accession>
<dbReference type="InterPro" id="IPR050452">
    <property type="entry name" value="Metacaspase"/>
</dbReference>
<feature type="non-terminal residue" evidence="2">
    <location>
        <position position="1"/>
    </location>
</feature>
<comment type="caution">
    <text evidence="2">The sequence shown here is derived from an EMBL/GenBank/DDBJ whole genome shotgun (WGS) entry which is preliminary data.</text>
</comment>
<dbReference type="Gene3D" id="3.40.50.12660">
    <property type="match status" value="1"/>
</dbReference>